<evidence type="ECO:0000256" key="5">
    <source>
        <dbReference type="ARBA" id="ARBA00022691"/>
    </source>
</evidence>
<dbReference type="NCBIfam" id="TIGR00522">
    <property type="entry name" value="dph5"/>
    <property type="match status" value="1"/>
</dbReference>
<dbReference type="Gene3D" id="3.40.1010.10">
    <property type="entry name" value="Cobalt-precorrin-4 Transmethylase, Domain 1"/>
    <property type="match status" value="1"/>
</dbReference>
<dbReference type="EMBL" id="DTCA01000122">
    <property type="protein sequence ID" value="HGM07572.1"/>
    <property type="molecule type" value="Genomic_DNA"/>
</dbReference>
<evidence type="ECO:0000313" key="8">
    <source>
        <dbReference type="EMBL" id="HGM07572.1"/>
    </source>
</evidence>
<dbReference type="GO" id="GO:0032259">
    <property type="term" value="P:methylation"/>
    <property type="evidence" value="ECO:0007669"/>
    <property type="project" value="UniProtKB-KW"/>
</dbReference>
<dbReference type="PANTHER" id="PTHR10882:SF0">
    <property type="entry name" value="DIPHTHINE METHYL ESTER SYNTHASE"/>
    <property type="match status" value="1"/>
</dbReference>
<feature type="domain" description="Tetrapyrrole methylase" evidence="7">
    <location>
        <begin position="2"/>
        <end position="225"/>
    </location>
</feature>
<evidence type="ECO:0000256" key="4">
    <source>
        <dbReference type="ARBA" id="ARBA00022679"/>
    </source>
</evidence>
<keyword evidence="5 6" id="KW-0949">S-adenosyl-L-methionine</keyword>
<proteinExistence type="inferred from homology"/>
<feature type="binding site" evidence="6">
    <location>
        <position position="90"/>
    </location>
    <ligand>
        <name>S-adenosyl-L-methionine</name>
        <dbReference type="ChEBI" id="CHEBI:59789"/>
    </ligand>
</feature>
<dbReference type="InterPro" id="IPR000878">
    <property type="entry name" value="4pyrrol_Mease"/>
</dbReference>
<comment type="similarity">
    <text evidence="2">Belongs to the diphthine synthase family.</text>
</comment>
<feature type="binding site" evidence="6">
    <location>
        <position position="235"/>
    </location>
    <ligand>
        <name>S-adenosyl-L-methionine</name>
        <dbReference type="ChEBI" id="CHEBI:59789"/>
    </ligand>
</feature>
<name>A0A7C4H329_9CREN</name>
<sequence length="278" mass="31355">MIRFVGLGLSLEQLAIGAIFRLLKCRKVYIDIYTNLWFPSVEELARILKEHGIDVVMACREDLEGYGISKIVKEASESDVCIATAGDPMIATTHIAIAVEAARNGVELEIFPSTSILNTAISLSCLQMYRFGKTVTVVRPKNGVVYEYPIHVIKINRSLGLHTLILLEIDIEKDYFMTPKDAINILLDTQRLLGERVLGEDDIVVILKALGSPKGEIKVRTIKEVLKEYFDKTVYTLIIPAKNLHPVEEDCLKIIEKLKIHHTMDMDIFKNIVKFMAI</sequence>
<protein>
    <submittedName>
        <fullName evidence="8">Diphthine synthase</fullName>
        <ecNumber evidence="8">2.1.1.98</ecNumber>
    </submittedName>
</protein>
<evidence type="ECO:0000256" key="1">
    <source>
        <dbReference type="ARBA" id="ARBA00005156"/>
    </source>
</evidence>
<dbReference type="GO" id="GO:0017183">
    <property type="term" value="P:protein histidyl modification to diphthamide"/>
    <property type="evidence" value="ECO:0007669"/>
    <property type="project" value="UniProtKB-UniPathway"/>
</dbReference>
<dbReference type="CDD" id="cd11647">
    <property type="entry name" value="DHP5_DphB"/>
    <property type="match status" value="1"/>
</dbReference>
<keyword evidence="3 8" id="KW-0489">Methyltransferase</keyword>
<dbReference type="InterPro" id="IPR014776">
    <property type="entry name" value="4pyrrole_Mease_sub2"/>
</dbReference>
<evidence type="ECO:0000256" key="3">
    <source>
        <dbReference type="ARBA" id="ARBA00022603"/>
    </source>
</evidence>
<dbReference type="AlphaFoldDB" id="A0A7C4H329"/>
<feature type="binding site" evidence="6">
    <location>
        <position position="9"/>
    </location>
    <ligand>
        <name>S-adenosyl-L-methionine</name>
        <dbReference type="ChEBI" id="CHEBI:59789"/>
    </ligand>
</feature>
<comment type="caution">
    <text evidence="8">The sequence shown here is derived from an EMBL/GenBank/DDBJ whole genome shotgun (WGS) entry which is preliminary data.</text>
</comment>
<reference evidence="8" key="1">
    <citation type="journal article" date="2020" name="mSystems">
        <title>Genome- and Community-Level Interaction Insights into Carbon Utilization and Element Cycling Functions of Hydrothermarchaeota in Hydrothermal Sediment.</title>
        <authorList>
            <person name="Zhou Z."/>
            <person name="Liu Y."/>
            <person name="Xu W."/>
            <person name="Pan J."/>
            <person name="Luo Z.H."/>
            <person name="Li M."/>
        </authorList>
    </citation>
    <scope>NUCLEOTIDE SEQUENCE [LARGE SCALE GENOMIC DNA]</scope>
    <source>
        <strain evidence="8">SpSt-658</strain>
    </source>
</reference>
<dbReference type="InterPro" id="IPR014777">
    <property type="entry name" value="4pyrrole_Mease_sub1"/>
</dbReference>
<dbReference type="InterPro" id="IPR004551">
    <property type="entry name" value="Dphthn_synthase"/>
</dbReference>
<feature type="binding site" evidence="6">
    <location>
        <position position="87"/>
    </location>
    <ligand>
        <name>S-adenosyl-L-methionine</name>
        <dbReference type="ChEBI" id="CHEBI:59789"/>
    </ligand>
</feature>
<comment type="pathway">
    <text evidence="1">Protein modification; peptidyl-diphthamide biosynthesis.</text>
</comment>
<organism evidence="8">
    <name type="scientific">Ignisphaera aggregans</name>
    <dbReference type="NCBI Taxonomy" id="334771"/>
    <lineage>
        <taxon>Archaea</taxon>
        <taxon>Thermoproteota</taxon>
        <taxon>Thermoprotei</taxon>
        <taxon>Desulfurococcales</taxon>
        <taxon>Desulfurococcaceae</taxon>
        <taxon>Ignisphaera</taxon>
    </lineage>
</organism>
<dbReference type="Pfam" id="PF00590">
    <property type="entry name" value="TP_methylase"/>
    <property type="match status" value="1"/>
</dbReference>
<dbReference type="InterPro" id="IPR035996">
    <property type="entry name" value="4pyrrol_Methylase_sf"/>
</dbReference>
<keyword evidence="4 8" id="KW-0808">Transferase</keyword>
<evidence type="ECO:0000256" key="6">
    <source>
        <dbReference type="PIRSR" id="PIRSR036432-1"/>
    </source>
</evidence>
<dbReference type="UniPathway" id="UPA00559"/>
<feature type="binding site" evidence="6">
    <location>
        <begin position="115"/>
        <end position="116"/>
    </location>
    <ligand>
        <name>S-adenosyl-L-methionine</name>
        <dbReference type="ChEBI" id="CHEBI:59789"/>
    </ligand>
</feature>
<dbReference type="PIRSF" id="PIRSF036432">
    <property type="entry name" value="Diphthine_synth"/>
    <property type="match status" value="1"/>
</dbReference>
<feature type="binding site" evidence="6">
    <location>
        <position position="167"/>
    </location>
    <ligand>
        <name>S-adenosyl-L-methionine</name>
        <dbReference type="ChEBI" id="CHEBI:59789"/>
    </ligand>
</feature>
<dbReference type="SUPFAM" id="SSF53790">
    <property type="entry name" value="Tetrapyrrole methylase"/>
    <property type="match status" value="1"/>
</dbReference>
<dbReference type="EC" id="2.1.1.98" evidence="8"/>
<feature type="binding site" evidence="6">
    <location>
        <position position="210"/>
    </location>
    <ligand>
        <name>S-adenosyl-L-methionine</name>
        <dbReference type="ChEBI" id="CHEBI:59789"/>
    </ligand>
</feature>
<gene>
    <name evidence="8" type="primary">dph5</name>
    <name evidence="8" type="ORF">ENU31_04090</name>
</gene>
<dbReference type="PANTHER" id="PTHR10882">
    <property type="entry name" value="DIPHTHINE SYNTHASE"/>
    <property type="match status" value="1"/>
</dbReference>
<evidence type="ECO:0000259" key="7">
    <source>
        <dbReference type="Pfam" id="PF00590"/>
    </source>
</evidence>
<accession>A0A7C4H329</accession>
<dbReference type="GO" id="GO:0004164">
    <property type="term" value="F:diphthine synthase activity"/>
    <property type="evidence" value="ECO:0007669"/>
    <property type="project" value="UniProtKB-EC"/>
</dbReference>
<evidence type="ECO:0000256" key="2">
    <source>
        <dbReference type="ARBA" id="ARBA00006729"/>
    </source>
</evidence>
<dbReference type="Gene3D" id="3.30.950.10">
    <property type="entry name" value="Methyltransferase, Cobalt-precorrin-4 Transmethylase, Domain 2"/>
    <property type="match status" value="1"/>
</dbReference>